<reference evidence="3" key="2">
    <citation type="journal article" date="2021" name="Microbiol. Resour. Announc.">
        <title>Complete Genome Sequences of Three Human Oral Treponema parvum Isolates.</title>
        <authorList>
            <person name="Zeng H."/>
            <person name="Watt R.M."/>
        </authorList>
    </citation>
    <scope>NUCLEOTIDE SEQUENCE</scope>
    <source>
        <strain evidence="3">ATCC 700773</strain>
    </source>
</reference>
<sequence>MKGRRRFLVFLIWILSFRCFAGVVFDNPDLNKDDELLFTVENKAAGTYPYRTAFRTRLENGAPSKSYEILTCFPEKMELLSENSILRIRNRYGTALYSFASSSLIYSEKTDFNTFVLPVPAPVSVSPDGRWSCFIRRKGFVSGELILQNTESGRSVIISDNAEFSYDEVPVKWSSDSSVVLYERGDSVCFADPDAALKQIQIDEKFRTVVKGNINSVSFTRGRQLVYVDGDIVYCLRTGELHTAGLYSSYVGIGTAVARLPETYMPGRDRFFVNDDVTRFVVIKNNKSVSYYSIKADRFSYVNVEYTGSLLKNSATVLGAAVIWPEGKKSLPVLQLELLSLAENERSFKIYTFDGVSGALREVLSLENPSCFAVNPSGNRAAYYSGGFVCVFDTSNWKRTAVMPSEHVVCALWKDSGTLILGGKETVRLWNVLEKAAAENDSGKTCKTLFLSSAEKVLWNSEANTVQAKTSFAVYSYDEQKKVWKPDTTHPFPDKSIVQNGRFRAYIADAKNGKYENALYVRSMAGKAYTFPLIGESSRNAPPPKKVSVVFDALDCADGLPEILSALSARGVRATFFINGEFIRRYPGETLQIAKSGFECASMFHTASDLTEKRFVMDEDFIRKGLARNEDDFYACTGKELTLFWHAPFFKSDSAIRRTGQKAGYTYVDVPGGNRDRVVFEQFSDYYKSAAQLIEDYMRELASGGASASIIPVSVGILHGTRGDYLYEKLGLLISLLLDSGYEVVPVSALGL</sequence>
<dbReference type="InterPro" id="IPR002509">
    <property type="entry name" value="NODB_dom"/>
</dbReference>
<dbReference type="RefSeq" id="WP_210116965.1">
    <property type="nucleotide sequence ID" value="NZ_CP054257.1"/>
</dbReference>
<dbReference type="SUPFAM" id="SSF82171">
    <property type="entry name" value="DPP6 N-terminal domain-like"/>
    <property type="match status" value="1"/>
</dbReference>
<dbReference type="InterPro" id="IPR015943">
    <property type="entry name" value="WD40/YVTN_repeat-like_dom_sf"/>
</dbReference>
<dbReference type="Pfam" id="PF01522">
    <property type="entry name" value="Polysacc_deac_1"/>
    <property type="match status" value="1"/>
</dbReference>
<proteinExistence type="predicted"/>
<reference evidence="3" key="1">
    <citation type="submission" date="2020-05" db="EMBL/GenBank/DDBJ databases">
        <authorList>
            <person name="Zeng H."/>
            <person name="Chan Y.K."/>
            <person name="Watt R.M."/>
        </authorList>
    </citation>
    <scope>NUCLEOTIDE SEQUENCE</scope>
    <source>
        <strain evidence="3">ATCC 700773</strain>
    </source>
</reference>
<dbReference type="SUPFAM" id="SSF88713">
    <property type="entry name" value="Glycoside hydrolase/deacetylase"/>
    <property type="match status" value="1"/>
</dbReference>
<name>A0A975F0X7_9SPIR</name>
<dbReference type="Proteomes" id="UP000671995">
    <property type="component" value="Chromosome"/>
</dbReference>
<protein>
    <submittedName>
        <fullName evidence="3">Polysaccharide deacetylase family protein</fullName>
    </submittedName>
</protein>
<dbReference type="GO" id="GO:0005975">
    <property type="term" value="P:carbohydrate metabolic process"/>
    <property type="evidence" value="ECO:0007669"/>
    <property type="project" value="InterPro"/>
</dbReference>
<evidence type="ECO:0000256" key="1">
    <source>
        <dbReference type="SAM" id="SignalP"/>
    </source>
</evidence>
<evidence type="ECO:0000313" key="3">
    <source>
        <dbReference type="EMBL" id="QTQ12250.1"/>
    </source>
</evidence>
<feature type="chain" id="PRO_5037146186" evidence="1">
    <location>
        <begin position="22"/>
        <end position="752"/>
    </location>
</feature>
<evidence type="ECO:0000313" key="4">
    <source>
        <dbReference type="Proteomes" id="UP000671995"/>
    </source>
</evidence>
<feature type="signal peptide" evidence="1">
    <location>
        <begin position="1"/>
        <end position="21"/>
    </location>
</feature>
<dbReference type="CDD" id="cd10917">
    <property type="entry name" value="CE4_NodB_like_6s_7s"/>
    <property type="match status" value="1"/>
</dbReference>
<evidence type="ECO:0000259" key="2">
    <source>
        <dbReference type="PROSITE" id="PS51677"/>
    </source>
</evidence>
<dbReference type="EMBL" id="CP054257">
    <property type="protein sequence ID" value="QTQ12250.1"/>
    <property type="molecule type" value="Genomic_DNA"/>
</dbReference>
<dbReference type="PROSITE" id="PS51677">
    <property type="entry name" value="NODB"/>
    <property type="match status" value="1"/>
</dbReference>
<gene>
    <name evidence="3" type="ORF">HRI96_08600</name>
</gene>
<dbReference type="GO" id="GO:0016810">
    <property type="term" value="F:hydrolase activity, acting on carbon-nitrogen (but not peptide) bonds"/>
    <property type="evidence" value="ECO:0007669"/>
    <property type="project" value="InterPro"/>
</dbReference>
<keyword evidence="1" id="KW-0732">Signal</keyword>
<organism evidence="3 4">
    <name type="scientific">Treponema parvum</name>
    <dbReference type="NCBI Taxonomy" id="138851"/>
    <lineage>
        <taxon>Bacteria</taxon>
        <taxon>Pseudomonadati</taxon>
        <taxon>Spirochaetota</taxon>
        <taxon>Spirochaetia</taxon>
        <taxon>Spirochaetales</taxon>
        <taxon>Treponemataceae</taxon>
        <taxon>Treponema</taxon>
    </lineage>
</organism>
<accession>A0A975F0X7</accession>
<feature type="domain" description="NodB homology" evidence="2">
    <location>
        <begin position="545"/>
        <end position="752"/>
    </location>
</feature>
<dbReference type="Gene3D" id="3.20.20.370">
    <property type="entry name" value="Glycoside hydrolase/deacetylase"/>
    <property type="match status" value="1"/>
</dbReference>
<dbReference type="AlphaFoldDB" id="A0A975F0X7"/>
<dbReference type="Gene3D" id="2.130.10.10">
    <property type="entry name" value="YVTN repeat-like/Quinoprotein amine dehydrogenase"/>
    <property type="match status" value="1"/>
</dbReference>
<dbReference type="InterPro" id="IPR011330">
    <property type="entry name" value="Glyco_hydro/deAcase_b/a-brl"/>
</dbReference>